<protein>
    <submittedName>
        <fullName evidence="2">OLC1v1038094C1</fullName>
    </submittedName>
</protein>
<name>A0AAV1CZ51_OLDCO</name>
<evidence type="ECO:0000313" key="2">
    <source>
        <dbReference type="EMBL" id="CAI9100904.1"/>
    </source>
</evidence>
<evidence type="ECO:0000313" key="3">
    <source>
        <dbReference type="Proteomes" id="UP001161247"/>
    </source>
</evidence>
<evidence type="ECO:0000259" key="1">
    <source>
        <dbReference type="Pfam" id="PF06957"/>
    </source>
</evidence>
<dbReference type="AlphaFoldDB" id="A0AAV1CZ51"/>
<dbReference type="GO" id="GO:0005198">
    <property type="term" value="F:structural molecule activity"/>
    <property type="evidence" value="ECO:0007669"/>
    <property type="project" value="InterPro"/>
</dbReference>
<dbReference type="InterPro" id="IPR010714">
    <property type="entry name" value="Coatomer_asu_C"/>
</dbReference>
<keyword evidence="3" id="KW-1185">Reference proteome</keyword>
<dbReference type="GO" id="GO:0030126">
    <property type="term" value="C:COPI vesicle coat"/>
    <property type="evidence" value="ECO:0007669"/>
    <property type="project" value="InterPro"/>
</dbReference>
<dbReference type="Proteomes" id="UP001161247">
    <property type="component" value="Chromosome 3"/>
</dbReference>
<reference evidence="2" key="1">
    <citation type="submission" date="2023-03" db="EMBL/GenBank/DDBJ databases">
        <authorList>
            <person name="Julca I."/>
        </authorList>
    </citation>
    <scope>NUCLEOTIDE SEQUENCE</scope>
</reference>
<organism evidence="2 3">
    <name type="scientific">Oldenlandia corymbosa var. corymbosa</name>
    <dbReference type="NCBI Taxonomy" id="529605"/>
    <lineage>
        <taxon>Eukaryota</taxon>
        <taxon>Viridiplantae</taxon>
        <taxon>Streptophyta</taxon>
        <taxon>Embryophyta</taxon>
        <taxon>Tracheophyta</taxon>
        <taxon>Spermatophyta</taxon>
        <taxon>Magnoliopsida</taxon>
        <taxon>eudicotyledons</taxon>
        <taxon>Gunneridae</taxon>
        <taxon>Pentapetalae</taxon>
        <taxon>asterids</taxon>
        <taxon>lamiids</taxon>
        <taxon>Gentianales</taxon>
        <taxon>Rubiaceae</taxon>
        <taxon>Rubioideae</taxon>
        <taxon>Spermacoceae</taxon>
        <taxon>Hedyotis-Oldenlandia complex</taxon>
        <taxon>Oldenlandia</taxon>
    </lineage>
</organism>
<sequence length="127" mass="14121">MELKRREFKDDPIRQLELAAYFTHCNLRTCHTRLALLNAMIIFVKAGNLSTAATFASRFLGTNPTTSEDQAKKASQVVLAAKTARNRGDVSPFVVCGATYVPIYRGQKHITCPYCGTHFVASRRGKL</sequence>
<accession>A0AAV1CZ51</accession>
<feature type="domain" description="Coatomer alpha subunit C-terminal" evidence="1">
    <location>
        <begin position="1"/>
        <end position="127"/>
    </location>
</feature>
<proteinExistence type="predicted"/>
<gene>
    <name evidence="2" type="ORF">OLC1_LOCUS10615</name>
</gene>
<dbReference type="GO" id="GO:0006886">
    <property type="term" value="P:intracellular protein transport"/>
    <property type="evidence" value="ECO:0007669"/>
    <property type="project" value="InterPro"/>
</dbReference>
<dbReference type="Pfam" id="PF06957">
    <property type="entry name" value="COPI_C"/>
    <property type="match status" value="1"/>
</dbReference>
<dbReference type="EMBL" id="OX459120">
    <property type="protein sequence ID" value="CAI9100904.1"/>
    <property type="molecule type" value="Genomic_DNA"/>
</dbReference>
<dbReference type="GO" id="GO:0016192">
    <property type="term" value="P:vesicle-mediated transport"/>
    <property type="evidence" value="ECO:0007669"/>
    <property type="project" value="InterPro"/>
</dbReference>